<dbReference type="InterPro" id="IPR036612">
    <property type="entry name" value="KH_dom_type_1_sf"/>
</dbReference>
<evidence type="ECO:0000259" key="7">
    <source>
        <dbReference type="SMART" id="SM00322"/>
    </source>
</evidence>
<dbReference type="EMBL" id="KZ772705">
    <property type="protein sequence ID" value="PTQ41743.1"/>
    <property type="molecule type" value="Genomic_DNA"/>
</dbReference>
<dbReference type="Gene3D" id="6.10.140.1790">
    <property type="match status" value="1"/>
</dbReference>
<reference evidence="9" key="1">
    <citation type="journal article" date="2017" name="Cell">
        <title>Insights into land plant evolution garnered from the Marchantia polymorpha genome.</title>
        <authorList>
            <person name="Bowman J.L."/>
            <person name="Kohchi T."/>
            <person name="Yamato K.T."/>
            <person name="Jenkins J."/>
            <person name="Shu S."/>
            <person name="Ishizaki K."/>
            <person name="Yamaoka S."/>
            <person name="Nishihama R."/>
            <person name="Nakamura Y."/>
            <person name="Berger F."/>
            <person name="Adam C."/>
            <person name="Aki S.S."/>
            <person name="Althoff F."/>
            <person name="Araki T."/>
            <person name="Arteaga-Vazquez M.A."/>
            <person name="Balasubrmanian S."/>
            <person name="Barry K."/>
            <person name="Bauer D."/>
            <person name="Boehm C.R."/>
            <person name="Briginshaw L."/>
            <person name="Caballero-Perez J."/>
            <person name="Catarino B."/>
            <person name="Chen F."/>
            <person name="Chiyoda S."/>
            <person name="Chovatia M."/>
            <person name="Davies K.M."/>
            <person name="Delmans M."/>
            <person name="Demura T."/>
            <person name="Dierschke T."/>
            <person name="Dolan L."/>
            <person name="Dorantes-Acosta A.E."/>
            <person name="Eklund D.M."/>
            <person name="Florent S.N."/>
            <person name="Flores-Sandoval E."/>
            <person name="Fujiyama A."/>
            <person name="Fukuzawa H."/>
            <person name="Galik B."/>
            <person name="Grimanelli D."/>
            <person name="Grimwood J."/>
            <person name="Grossniklaus U."/>
            <person name="Hamada T."/>
            <person name="Haseloff J."/>
            <person name="Hetherington A.J."/>
            <person name="Higo A."/>
            <person name="Hirakawa Y."/>
            <person name="Hundley H.N."/>
            <person name="Ikeda Y."/>
            <person name="Inoue K."/>
            <person name="Inoue S.I."/>
            <person name="Ishida S."/>
            <person name="Jia Q."/>
            <person name="Kakita M."/>
            <person name="Kanazawa T."/>
            <person name="Kawai Y."/>
            <person name="Kawashima T."/>
            <person name="Kennedy M."/>
            <person name="Kinose K."/>
            <person name="Kinoshita T."/>
            <person name="Kohara Y."/>
            <person name="Koide E."/>
            <person name="Komatsu K."/>
            <person name="Kopischke S."/>
            <person name="Kubo M."/>
            <person name="Kyozuka J."/>
            <person name="Lagercrantz U."/>
            <person name="Lin S.S."/>
            <person name="Lindquist E."/>
            <person name="Lipzen A.M."/>
            <person name="Lu C.W."/>
            <person name="De Luna E."/>
            <person name="Martienssen R.A."/>
            <person name="Minamino N."/>
            <person name="Mizutani M."/>
            <person name="Mizutani M."/>
            <person name="Mochizuki N."/>
            <person name="Monte I."/>
            <person name="Mosher R."/>
            <person name="Nagasaki H."/>
            <person name="Nakagami H."/>
            <person name="Naramoto S."/>
            <person name="Nishitani K."/>
            <person name="Ohtani M."/>
            <person name="Okamoto T."/>
            <person name="Okumura M."/>
            <person name="Phillips J."/>
            <person name="Pollak B."/>
            <person name="Reinders A."/>
            <person name="Rovekamp M."/>
            <person name="Sano R."/>
            <person name="Sawa S."/>
            <person name="Schmid M.W."/>
            <person name="Shirakawa M."/>
            <person name="Solano R."/>
            <person name="Spunde A."/>
            <person name="Suetsugu N."/>
            <person name="Sugano S."/>
            <person name="Sugiyama A."/>
            <person name="Sun R."/>
            <person name="Suzuki Y."/>
            <person name="Takenaka M."/>
            <person name="Takezawa D."/>
            <person name="Tomogane H."/>
            <person name="Tsuzuki M."/>
            <person name="Ueda T."/>
            <person name="Umeda M."/>
            <person name="Ward J.M."/>
            <person name="Watanabe Y."/>
            <person name="Yazaki K."/>
            <person name="Yokoyama R."/>
            <person name="Yoshitake Y."/>
            <person name="Yotsui I."/>
            <person name="Zachgo S."/>
            <person name="Schmutz J."/>
        </authorList>
    </citation>
    <scope>NUCLEOTIDE SEQUENCE [LARGE SCALE GENOMIC DNA]</scope>
    <source>
        <strain evidence="9">Tak-1</strain>
    </source>
</reference>
<keyword evidence="9" id="KW-1185">Reference proteome</keyword>
<dbReference type="Pfam" id="PF22675">
    <property type="entry name" value="KH-I_KHDC4-BBP"/>
    <property type="match status" value="1"/>
</dbReference>
<dbReference type="Gramene" id="Mp1g15240.1">
    <property type="protein sequence ID" value="Mp1g15240.1.cds"/>
    <property type="gene ID" value="Mp1g15240"/>
</dbReference>
<evidence type="ECO:0000256" key="2">
    <source>
        <dbReference type="ARBA" id="ARBA00022771"/>
    </source>
</evidence>
<evidence type="ECO:0000256" key="1">
    <source>
        <dbReference type="ARBA" id="ARBA00022723"/>
    </source>
</evidence>
<dbReference type="InterPro" id="IPR055256">
    <property type="entry name" value="KH_1_KHDC4/BBP-like"/>
</dbReference>
<dbReference type="InterPro" id="IPR004087">
    <property type="entry name" value="KH_dom"/>
</dbReference>
<name>A0A2R6X6M1_MARPO</name>
<dbReference type="CDD" id="cd02395">
    <property type="entry name" value="KH-I_BBP"/>
    <property type="match status" value="1"/>
</dbReference>
<dbReference type="PANTHER" id="PTHR11208">
    <property type="entry name" value="RNA-BINDING PROTEIN RELATED"/>
    <property type="match status" value="1"/>
</dbReference>
<feature type="region of interest" description="Disordered" evidence="6">
    <location>
        <begin position="821"/>
        <end position="846"/>
    </location>
</feature>
<dbReference type="Proteomes" id="UP000244005">
    <property type="component" value="Unassembled WGS sequence"/>
</dbReference>
<dbReference type="GO" id="GO:0003729">
    <property type="term" value="F:mRNA binding"/>
    <property type="evidence" value="ECO:0000318"/>
    <property type="project" value="GO_Central"/>
</dbReference>
<sequence>MALHPGDGSPEKALHKPDDSFRHSNSSNSLTCPSGVGESPKPTLAAAKAGVSFVIPKNKLSGALVPVVRTSAAKWELNEVKREDDLKFLVHQRKTRWGVDLTQDPAVKRGRALALQTRAEQIAAQLESGQLDVDLNEGTRSPSPPPIYDSNGQRTNTREGRRREQLELERREAIGDCLQLNPFYKPPSGYKPVYKEAKLYIPVKDYPGYNFIGLILGPRGNTQKRLEAETGSRIAIRGRGAVKEGKKSNAARLQGGRRDCKEAEGAFEDLHVHITADSVEKVDAAVALVEPLLTPVDEDRNTHKRKQLRELAEMNGTMRDFSKACRTCGETGHREWHCAKDKLVTFHAKVDCQICGNGGHPTIDCLKKQAGQVKVLDKEYLSFLEELGHGLGVVSTTGLSTKSIGEDTSGKSSQSGLTPTVPPLGIAPISTSLDPNQLVDVISTPHPSMMGLSQPQHTPPSWPQGDAFTNNFEGRANLPQGGEADGPFPGVFQRHPAQYGFSVPSSSFPHPGMSHSSVPSSYQGCASASMSVNFGGLPATQYFHTRPDGVPTNRIQILPDNGAGSGSGSGSVNCAHTPSIGLVSMPGQFQSFKSAHREASTVLGSHWKQAQISPPVNAANAPVVWDIHHLPRPQIAPWIRGVPPQAALAPWQMSHEQGWKEKSPTVPQPFLNQPNCVQGWNEKCPAIPPSIFNQSTSAPWEGARKPWESTTTWSGPPLLTKLHPPWQPHFVSCPPQADGPEPSRRSFVWRGGPAPHTVPMPLPIQYENFITQGLPSQSNPSHSDPVPTSSTLPQPIADSTSFSTYPQLGALCTSLVPPPLPTAVRNQQQDKCSPHPPPKPSNTLSVDCQPTLKVAYAMAPQLHDSSTPSKRLSTLGTESLTKIFTDLPKVGMSQPNAELKVLSSRRSSSPCHESKAASNATAPSNGGDVDAEYEKLMASVGVI</sequence>
<feature type="compositionally biased region" description="Basic and acidic residues" evidence="6">
    <location>
        <begin position="9"/>
        <end position="22"/>
    </location>
</feature>
<dbReference type="GO" id="GO:0005634">
    <property type="term" value="C:nucleus"/>
    <property type="evidence" value="ECO:0000318"/>
    <property type="project" value="GO_Central"/>
</dbReference>
<dbReference type="SMART" id="SM00322">
    <property type="entry name" value="KH"/>
    <property type="match status" value="1"/>
</dbReference>
<protein>
    <recommendedName>
        <fullName evidence="7">K Homology domain-containing protein</fullName>
    </recommendedName>
</protein>
<dbReference type="SUPFAM" id="SSF54791">
    <property type="entry name" value="Eukaryotic type KH-domain (KH-domain type I)"/>
    <property type="match status" value="1"/>
</dbReference>
<keyword evidence="4 5" id="KW-0694">RNA-binding</keyword>
<dbReference type="SUPFAM" id="SSF57756">
    <property type="entry name" value="Retrovirus zinc finger-like domains"/>
    <property type="match status" value="1"/>
</dbReference>
<feature type="region of interest" description="Disordered" evidence="6">
    <location>
        <begin position="772"/>
        <end position="800"/>
    </location>
</feature>
<dbReference type="InterPro" id="IPR047086">
    <property type="entry name" value="SF1-HH_sf"/>
</dbReference>
<feature type="region of interest" description="Disordered" evidence="6">
    <location>
        <begin position="1"/>
        <end position="42"/>
    </location>
</feature>
<keyword evidence="1" id="KW-0479">Metal-binding</keyword>
<dbReference type="GO" id="GO:0045292">
    <property type="term" value="P:mRNA cis splicing, via spliceosome"/>
    <property type="evidence" value="ECO:0000318"/>
    <property type="project" value="GO_Central"/>
</dbReference>
<feature type="domain" description="K Homology" evidence="7">
    <location>
        <begin position="193"/>
        <end position="294"/>
    </location>
</feature>
<evidence type="ECO:0000256" key="4">
    <source>
        <dbReference type="ARBA" id="ARBA00022884"/>
    </source>
</evidence>
<dbReference type="GO" id="GO:0008270">
    <property type="term" value="F:zinc ion binding"/>
    <property type="evidence" value="ECO:0007669"/>
    <property type="project" value="UniProtKB-KW"/>
</dbReference>
<evidence type="ECO:0000313" key="8">
    <source>
        <dbReference type="EMBL" id="PTQ41743.1"/>
    </source>
</evidence>
<keyword evidence="2" id="KW-0863">Zinc-finger</keyword>
<dbReference type="PROSITE" id="PS50084">
    <property type="entry name" value="KH_TYPE_1"/>
    <property type="match status" value="1"/>
</dbReference>
<feature type="region of interest" description="Disordered" evidence="6">
    <location>
        <begin position="129"/>
        <end position="163"/>
    </location>
</feature>
<proteinExistence type="predicted"/>
<evidence type="ECO:0000256" key="5">
    <source>
        <dbReference type="PROSITE-ProRule" id="PRU00117"/>
    </source>
</evidence>
<dbReference type="Pfam" id="PF16275">
    <property type="entry name" value="SF1-HH"/>
    <property type="match status" value="1"/>
</dbReference>
<dbReference type="AlphaFoldDB" id="A0A2R6X6M1"/>
<feature type="region of interest" description="Disordered" evidence="6">
    <location>
        <begin position="902"/>
        <end position="929"/>
    </location>
</feature>
<keyword evidence="3" id="KW-0862">Zinc</keyword>
<accession>A0A2R6X6M1</accession>
<evidence type="ECO:0000256" key="3">
    <source>
        <dbReference type="ARBA" id="ARBA00022833"/>
    </source>
</evidence>
<gene>
    <name evidence="8" type="ORF">MARPO_0033s0137</name>
</gene>
<dbReference type="Gene3D" id="4.10.60.10">
    <property type="entry name" value="Zinc finger, CCHC-type"/>
    <property type="match status" value="1"/>
</dbReference>
<evidence type="ECO:0000313" key="9">
    <source>
        <dbReference type="Proteomes" id="UP000244005"/>
    </source>
</evidence>
<dbReference type="InterPro" id="IPR036875">
    <property type="entry name" value="Znf_CCHC_sf"/>
</dbReference>
<organism evidence="8 9">
    <name type="scientific">Marchantia polymorpha</name>
    <name type="common">Common liverwort</name>
    <name type="synonym">Marchantia aquatica</name>
    <dbReference type="NCBI Taxonomy" id="3197"/>
    <lineage>
        <taxon>Eukaryota</taxon>
        <taxon>Viridiplantae</taxon>
        <taxon>Streptophyta</taxon>
        <taxon>Embryophyta</taxon>
        <taxon>Marchantiophyta</taxon>
        <taxon>Marchantiopsida</taxon>
        <taxon>Marchantiidae</taxon>
        <taxon>Marchantiales</taxon>
        <taxon>Marchantiaceae</taxon>
        <taxon>Marchantia</taxon>
    </lineage>
</organism>
<dbReference type="Gene3D" id="3.30.1370.10">
    <property type="entry name" value="K Homology domain, type 1"/>
    <property type="match status" value="1"/>
</dbReference>
<dbReference type="OrthoDB" id="6777263at2759"/>
<feature type="compositionally biased region" description="Polar residues" evidence="6">
    <location>
        <begin position="23"/>
        <end position="32"/>
    </location>
</feature>
<dbReference type="InterPro" id="IPR032570">
    <property type="entry name" value="SF1-HH"/>
</dbReference>
<dbReference type="PANTHER" id="PTHR11208:SF148">
    <property type="entry name" value="CCHC-TYPE DOMAIN-CONTAINING PROTEIN"/>
    <property type="match status" value="1"/>
</dbReference>
<dbReference type="InterPro" id="IPR045071">
    <property type="entry name" value="BBP-like"/>
</dbReference>
<evidence type="ECO:0000256" key="6">
    <source>
        <dbReference type="SAM" id="MobiDB-lite"/>
    </source>
</evidence>